<name>A0ABW5PD23_9BACL</name>
<reference evidence="3" key="1">
    <citation type="journal article" date="2019" name="Int. J. Syst. Evol. Microbiol.">
        <title>The Global Catalogue of Microorganisms (GCM) 10K type strain sequencing project: providing services to taxonomists for standard genome sequencing and annotation.</title>
        <authorList>
            <consortium name="The Broad Institute Genomics Platform"/>
            <consortium name="The Broad Institute Genome Sequencing Center for Infectious Disease"/>
            <person name="Wu L."/>
            <person name="Ma J."/>
        </authorList>
    </citation>
    <scope>NUCLEOTIDE SEQUENCE [LARGE SCALE GENOMIC DNA]</scope>
    <source>
        <strain evidence="3">KCTC 3950</strain>
    </source>
</reference>
<accession>A0ABW5PD23</accession>
<dbReference type="EC" id="2.3.-.-" evidence="2"/>
<dbReference type="SUPFAM" id="SSF55729">
    <property type="entry name" value="Acyl-CoA N-acyltransferases (Nat)"/>
    <property type="match status" value="1"/>
</dbReference>
<sequence>MNHNITAAKFGVTIRPVSMEDAEFIHKLRRDPVLSEHIGEVDERLSVHASWMERYFERDGDYYFCIALDGDGETPVGTIALYDVADGSAEWGRWIMKPSVPAAAASAWLVYHVAFDVLGLHSVYCRSVSDNKHVLSFHDRSGLRRTGIERNGLCIRGAWKDMVVHTALRSDWSAIQKNLEPAAQLAMRFLQR</sequence>
<dbReference type="EMBL" id="JBHUME010000007">
    <property type="protein sequence ID" value="MFD2612365.1"/>
    <property type="molecule type" value="Genomic_DNA"/>
</dbReference>
<dbReference type="PANTHER" id="PTHR43415">
    <property type="entry name" value="SPERMIDINE N(1)-ACETYLTRANSFERASE"/>
    <property type="match status" value="1"/>
</dbReference>
<keyword evidence="2" id="KW-0808">Transferase</keyword>
<comment type="caution">
    <text evidence="2">The sequence shown here is derived from an EMBL/GenBank/DDBJ whole genome shotgun (WGS) entry which is preliminary data.</text>
</comment>
<evidence type="ECO:0000313" key="3">
    <source>
        <dbReference type="Proteomes" id="UP001597541"/>
    </source>
</evidence>
<proteinExistence type="predicted"/>
<gene>
    <name evidence="2" type="ORF">ACFSUF_08020</name>
</gene>
<dbReference type="InterPro" id="IPR016181">
    <property type="entry name" value="Acyl_CoA_acyltransferase"/>
</dbReference>
<dbReference type="GO" id="GO:0016746">
    <property type="term" value="F:acyltransferase activity"/>
    <property type="evidence" value="ECO:0007669"/>
    <property type="project" value="UniProtKB-KW"/>
</dbReference>
<keyword evidence="2" id="KW-0012">Acyltransferase</keyword>
<keyword evidence="3" id="KW-1185">Reference proteome</keyword>
<dbReference type="RefSeq" id="WP_377601873.1">
    <property type="nucleotide sequence ID" value="NZ_JBHUME010000007.1"/>
</dbReference>
<dbReference type="Gene3D" id="3.40.630.30">
    <property type="match status" value="1"/>
</dbReference>
<feature type="domain" description="N-acetyltransferase" evidence="1">
    <location>
        <begin position="12"/>
        <end position="143"/>
    </location>
</feature>
<evidence type="ECO:0000259" key="1">
    <source>
        <dbReference type="Pfam" id="PF13302"/>
    </source>
</evidence>
<organism evidence="2 3">
    <name type="scientific">Paenibacillus gansuensis</name>
    <dbReference type="NCBI Taxonomy" id="306542"/>
    <lineage>
        <taxon>Bacteria</taxon>
        <taxon>Bacillati</taxon>
        <taxon>Bacillota</taxon>
        <taxon>Bacilli</taxon>
        <taxon>Bacillales</taxon>
        <taxon>Paenibacillaceae</taxon>
        <taxon>Paenibacillus</taxon>
    </lineage>
</organism>
<protein>
    <submittedName>
        <fullName evidence="2">GNAT family N-acetyltransferase</fullName>
        <ecNumber evidence="2">2.3.-.-</ecNumber>
    </submittedName>
</protein>
<dbReference type="PANTHER" id="PTHR43415:SF3">
    <property type="entry name" value="GNAT-FAMILY ACETYLTRANSFERASE"/>
    <property type="match status" value="1"/>
</dbReference>
<dbReference type="InterPro" id="IPR000182">
    <property type="entry name" value="GNAT_dom"/>
</dbReference>
<dbReference type="Pfam" id="PF13302">
    <property type="entry name" value="Acetyltransf_3"/>
    <property type="match status" value="1"/>
</dbReference>
<evidence type="ECO:0000313" key="2">
    <source>
        <dbReference type="EMBL" id="MFD2612365.1"/>
    </source>
</evidence>
<dbReference type="Proteomes" id="UP001597541">
    <property type="component" value="Unassembled WGS sequence"/>
</dbReference>